<dbReference type="InterPro" id="IPR002611">
    <property type="entry name" value="IstB_ATP-bd"/>
</dbReference>
<dbReference type="GO" id="GO:0005524">
    <property type="term" value="F:ATP binding"/>
    <property type="evidence" value="ECO:0007669"/>
    <property type="project" value="UniProtKB-KW"/>
</dbReference>
<evidence type="ECO:0000256" key="3">
    <source>
        <dbReference type="ARBA" id="ARBA00022840"/>
    </source>
</evidence>
<dbReference type="EMBL" id="JABANE010000327">
    <property type="protein sequence ID" value="NME73049.1"/>
    <property type="molecule type" value="Genomic_DNA"/>
</dbReference>
<dbReference type="GO" id="GO:0006260">
    <property type="term" value="P:DNA replication"/>
    <property type="evidence" value="ECO:0007669"/>
    <property type="project" value="TreeGrafter"/>
</dbReference>
<comment type="similarity">
    <text evidence="1">Belongs to the IS21/IS1162 putative ATP-binding protein family.</text>
</comment>
<dbReference type="AlphaFoldDB" id="A0A7X9XDU8"/>
<dbReference type="PIRSF" id="PIRSF003073">
    <property type="entry name" value="DNAC_TnpB_IstB"/>
    <property type="match status" value="1"/>
</dbReference>
<dbReference type="InterPro" id="IPR047661">
    <property type="entry name" value="IstB"/>
</dbReference>
<gene>
    <name evidence="5" type="ORF">HHU12_34180</name>
</gene>
<protein>
    <submittedName>
        <fullName evidence="5">ATP-binding protein</fullName>
    </submittedName>
</protein>
<dbReference type="InterPro" id="IPR027417">
    <property type="entry name" value="P-loop_NTPase"/>
</dbReference>
<evidence type="ECO:0000256" key="2">
    <source>
        <dbReference type="ARBA" id="ARBA00022741"/>
    </source>
</evidence>
<dbReference type="InterPro" id="IPR003593">
    <property type="entry name" value="AAA+_ATPase"/>
</dbReference>
<dbReference type="Gene3D" id="3.40.50.300">
    <property type="entry name" value="P-loop containing nucleotide triphosphate hydrolases"/>
    <property type="match status" value="1"/>
</dbReference>
<dbReference type="InterPro" id="IPR028350">
    <property type="entry name" value="DNAC/IstB-like"/>
</dbReference>
<dbReference type="CDD" id="cd00009">
    <property type="entry name" value="AAA"/>
    <property type="match status" value="1"/>
</dbReference>
<organism evidence="5 6">
    <name type="scientific">Flammeovirga aprica JL-4</name>
    <dbReference type="NCBI Taxonomy" id="694437"/>
    <lineage>
        <taxon>Bacteria</taxon>
        <taxon>Pseudomonadati</taxon>
        <taxon>Bacteroidota</taxon>
        <taxon>Cytophagia</taxon>
        <taxon>Cytophagales</taxon>
        <taxon>Flammeovirgaceae</taxon>
        <taxon>Flammeovirga</taxon>
    </lineage>
</organism>
<comment type="caution">
    <text evidence="5">The sequence shown here is derived from an EMBL/GenBank/DDBJ whole genome shotgun (WGS) entry which is preliminary data.</text>
</comment>
<dbReference type="SMART" id="SM00382">
    <property type="entry name" value="AAA"/>
    <property type="match status" value="1"/>
</dbReference>
<name>A0A7X9XDU8_9BACT</name>
<accession>A0A7X9XDU8</accession>
<keyword evidence="6" id="KW-1185">Reference proteome</keyword>
<keyword evidence="2" id="KW-0547">Nucleotide-binding</keyword>
<dbReference type="Pfam" id="PF01695">
    <property type="entry name" value="IstB_IS21"/>
    <property type="match status" value="1"/>
</dbReference>
<evidence type="ECO:0000259" key="4">
    <source>
        <dbReference type="SMART" id="SM00382"/>
    </source>
</evidence>
<reference evidence="5 6" key="1">
    <citation type="submission" date="2020-04" db="EMBL/GenBank/DDBJ databases">
        <title>Flammeovirga sp. SR4, a novel species isolated from seawater.</title>
        <authorList>
            <person name="Wang X."/>
        </authorList>
    </citation>
    <scope>NUCLEOTIDE SEQUENCE [LARGE SCALE GENOMIC DNA]</scope>
    <source>
        <strain evidence="5 6">ATCC 23126</strain>
    </source>
</reference>
<dbReference type="PANTHER" id="PTHR30050">
    <property type="entry name" value="CHROMOSOMAL REPLICATION INITIATOR PROTEIN DNAA"/>
    <property type="match status" value="1"/>
</dbReference>
<evidence type="ECO:0000256" key="1">
    <source>
        <dbReference type="ARBA" id="ARBA00008059"/>
    </source>
</evidence>
<evidence type="ECO:0000313" key="5">
    <source>
        <dbReference type="EMBL" id="NME73049.1"/>
    </source>
</evidence>
<dbReference type="RefSeq" id="WP_169661184.1">
    <property type="nucleotide sequence ID" value="NZ_JABANE010000327.1"/>
</dbReference>
<keyword evidence="3 5" id="KW-0067">ATP-binding</keyword>
<sequence length="244" mass="28425">MNTTQTIEKMQQMRLLGMADFYKEIVENNLFRESTLDEILGMLIDREWDERRNRKMRTLLKSANFKTMVDTKNILYSSERNLTRNTYERLMSLQFLYNNENIIITGSTGVGKSYLAQVLGTLACRQLHKVIYINCGVLFEKIRIAKVEGSYLNLLKKMERTDLLIIDDFGIHEFNNEVRTAFLDIIEMRYDQSSSIVCSQLPVSKWYDTIGEPTIADAILDRIVNSSHRLDLKGKSLRTLETKE</sequence>
<dbReference type="PANTHER" id="PTHR30050:SF4">
    <property type="entry name" value="ATP-BINDING PROTEIN RV3427C IN INSERTION SEQUENCE-RELATED"/>
    <property type="match status" value="1"/>
</dbReference>
<dbReference type="NCBIfam" id="NF038214">
    <property type="entry name" value="IS21_help_AAA"/>
    <property type="match status" value="1"/>
</dbReference>
<feature type="domain" description="AAA+ ATPase" evidence="4">
    <location>
        <begin position="98"/>
        <end position="237"/>
    </location>
</feature>
<evidence type="ECO:0000313" key="6">
    <source>
        <dbReference type="Proteomes" id="UP000576082"/>
    </source>
</evidence>
<dbReference type="Proteomes" id="UP000576082">
    <property type="component" value="Unassembled WGS sequence"/>
</dbReference>
<dbReference type="SUPFAM" id="SSF52540">
    <property type="entry name" value="P-loop containing nucleoside triphosphate hydrolases"/>
    <property type="match status" value="1"/>
</dbReference>
<proteinExistence type="inferred from homology"/>